<feature type="transmembrane region" description="Helical" evidence="8">
    <location>
        <begin position="98"/>
        <end position="116"/>
    </location>
</feature>
<sequence>MKFIELVFKNKLNLFVFSFLLFSFGSFYVSFFPPDEPKYVDAALKMIESKNYLVPFFNCHVRFDKPILFYWELVAFFKLFSVDFLIRNGIDPLGIIEYAARLPSIISGAFTAIYIYKLSYTLFRSEKISTNSIIAYFSFLFFFYLTRSVYPDMSLILFELMATYYFIEEKYCIAWLTTALAFLVKGPIGIVVPGFNYLLYLWIVKKETGLKKFFTRKNILGLAIFAIVSVPWYLELYLLYGIKFINKFFIYHNIERFTGGAHQHPNPFYYYVPILIAVLFFWWPYVKDLSKKVDLKDSKNRVLLSWFAWVFLFFSMSYNKLPHYIAVSFLPLGILFAQYMDSLENTKTKSVIMFTIELAIGFAISVYLFEERLYLLIPTAFFGIVCMGMLNFAHNPKNTIFYKTIIVSLFLSITLMQLESHRPEKKIWKIMLNNPYPLYEFRINNQSLIAYTRRCLKDTGSIIFFKNKKDTFYVYTKRKYLSYFKNYKVIFFALDRGEPTALIKIEQPKQEVLK</sequence>
<dbReference type="STRING" id="760142.Hipma_0187"/>
<feature type="transmembrane region" description="Helical" evidence="8">
    <location>
        <begin position="351"/>
        <end position="369"/>
    </location>
</feature>
<keyword evidence="6 8" id="KW-1133">Transmembrane helix</keyword>
<evidence type="ECO:0000256" key="6">
    <source>
        <dbReference type="ARBA" id="ARBA00022989"/>
    </source>
</evidence>
<evidence type="ECO:0000256" key="5">
    <source>
        <dbReference type="ARBA" id="ARBA00022692"/>
    </source>
</evidence>
<organism evidence="10 11">
    <name type="scientific">Hippea maritima (strain ATCC 700847 / DSM 10411 / MH2)</name>
    <dbReference type="NCBI Taxonomy" id="760142"/>
    <lineage>
        <taxon>Bacteria</taxon>
        <taxon>Pseudomonadati</taxon>
        <taxon>Campylobacterota</taxon>
        <taxon>Desulfurellia</taxon>
        <taxon>Desulfurellales</taxon>
        <taxon>Hippeaceae</taxon>
        <taxon>Hippea</taxon>
    </lineage>
</organism>
<keyword evidence="2" id="KW-1003">Cell membrane</keyword>
<dbReference type="InParanoid" id="F2LXH9"/>
<keyword evidence="11" id="KW-1185">Reference proteome</keyword>
<feature type="transmembrane region" description="Helical" evidence="8">
    <location>
        <begin position="321"/>
        <end position="339"/>
    </location>
</feature>
<reference evidence="10 11" key="1">
    <citation type="journal article" date="2011" name="Stand. Genomic Sci.">
        <title>Complete genome sequence of the thermophilic sulfur-reducer Hippea maritima type strain (MH(2)).</title>
        <authorList>
            <person name="Huntemann M."/>
            <person name="Lu M."/>
            <person name="Nolan M."/>
            <person name="Lapidus A."/>
            <person name="Lucas S."/>
            <person name="Hammon N."/>
            <person name="Deshpande S."/>
            <person name="Cheng J.F."/>
            <person name="Tapia R."/>
            <person name="Han C."/>
            <person name="Goodwin L."/>
            <person name="Pitluck S."/>
            <person name="Liolios K."/>
            <person name="Pagani I."/>
            <person name="Ivanova N."/>
            <person name="Ovchinikova G."/>
            <person name="Pati A."/>
            <person name="Chen A."/>
            <person name="Palaniappan K."/>
            <person name="Land M."/>
            <person name="Hauser L."/>
            <person name="Jeffries C.D."/>
            <person name="Detter J.C."/>
            <person name="Brambilla E.M."/>
            <person name="Rohde M."/>
            <person name="Spring S."/>
            <person name="Goker M."/>
            <person name="Woyke T."/>
            <person name="Bristow J."/>
            <person name="Eisen J.A."/>
            <person name="Markowitz V."/>
            <person name="Hugenholtz P."/>
            <person name="Kyrpides N.C."/>
            <person name="Klenk H.P."/>
            <person name="Mavromatis K."/>
        </authorList>
    </citation>
    <scope>NUCLEOTIDE SEQUENCE [LARGE SCALE GENOMIC DNA]</scope>
    <source>
        <strain evidence="11">ATCC 700847 / DSM 10411 / MH2</strain>
    </source>
</reference>
<dbReference type="EMBL" id="CP002606">
    <property type="protein sequence ID" value="AEA33165.1"/>
    <property type="molecule type" value="Genomic_DNA"/>
</dbReference>
<dbReference type="PANTHER" id="PTHR33908:SF3">
    <property type="entry name" value="UNDECAPRENYL PHOSPHATE-ALPHA-4-AMINO-4-DEOXY-L-ARABINOSE ARABINOSYL TRANSFERASE"/>
    <property type="match status" value="1"/>
</dbReference>
<gene>
    <name evidence="10" type="ordered locus">Hipma_0187</name>
</gene>
<feature type="transmembrane region" description="Helical" evidence="8">
    <location>
        <begin position="12"/>
        <end position="31"/>
    </location>
</feature>
<name>F2LXH9_HIPMA</name>
<evidence type="ECO:0000256" key="7">
    <source>
        <dbReference type="ARBA" id="ARBA00023136"/>
    </source>
</evidence>
<dbReference type="KEGG" id="hmr:Hipma_0187"/>
<reference evidence="11" key="2">
    <citation type="submission" date="2011-03" db="EMBL/GenBank/DDBJ databases">
        <title>The complete genome of Hippea maritima DSM 10411.</title>
        <authorList>
            <consortium name="US DOE Joint Genome Institute (JGI-PGF)"/>
            <person name="Lucas S."/>
            <person name="Copeland A."/>
            <person name="Lapidus A."/>
            <person name="Bruce D."/>
            <person name="Goodwin L."/>
            <person name="Pitluck S."/>
            <person name="Peters L."/>
            <person name="Kyrpides N."/>
            <person name="Mavromatis K."/>
            <person name="Pagani I."/>
            <person name="Ivanova N."/>
            <person name="Mikhailova N."/>
            <person name="Lu M."/>
            <person name="Detter J.C."/>
            <person name="Tapia R."/>
            <person name="Han C."/>
            <person name="Land M."/>
            <person name="Hauser L."/>
            <person name="Markowitz V."/>
            <person name="Cheng J.-F."/>
            <person name="Hugenholtz P."/>
            <person name="Woyke T."/>
            <person name="Wu D."/>
            <person name="Spring S."/>
            <person name="Schroeder M."/>
            <person name="Brambilla E."/>
            <person name="Klenk H.-P."/>
            <person name="Eisen J.A."/>
        </authorList>
    </citation>
    <scope>NUCLEOTIDE SEQUENCE [LARGE SCALE GENOMIC DNA]</scope>
    <source>
        <strain evidence="11">ATCC 700847 / DSM 10411 / MH2</strain>
    </source>
</reference>
<proteinExistence type="predicted"/>
<evidence type="ECO:0000256" key="2">
    <source>
        <dbReference type="ARBA" id="ARBA00022475"/>
    </source>
</evidence>
<dbReference type="Proteomes" id="UP000008139">
    <property type="component" value="Chromosome"/>
</dbReference>
<dbReference type="eggNOG" id="COG1807">
    <property type="taxonomic scope" value="Bacteria"/>
</dbReference>
<feature type="transmembrane region" description="Helical" evidence="8">
    <location>
        <begin position="375"/>
        <end position="393"/>
    </location>
</feature>
<evidence type="ECO:0000259" key="9">
    <source>
        <dbReference type="Pfam" id="PF13231"/>
    </source>
</evidence>
<feature type="transmembrane region" description="Helical" evidence="8">
    <location>
        <begin position="400"/>
        <end position="418"/>
    </location>
</feature>
<dbReference type="FunCoup" id="F2LXH9">
    <property type="interactions" value="89"/>
</dbReference>
<comment type="subcellular location">
    <subcellularLocation>
        <location evidence="1">Cell membrane</location>
        <topology evidence="1">Multi-pass membrane protein</topology>
    </subcellularLocation>
</comment>
<dbReference type="GO" id="GO:0009103">
    <property type="term" value="P:lipopolysaccharide biosynthetic process"/>
    <property type="evidence" value="ECO:0007669"/>
    <property type="project" value="UniProtKB-ARBA"/>
</dbReference>
<feature type="domain" description="Glycosyltransferase RgtA/B/C/D-like" evidence="9">
    <location>
        <begin position="94"/>
        <end position="232"/>
    </location>
</feature>
<dbReference type="Pfam" id="PF13231">
    <property type="entry name" value="PMT_2"/>
    <property type="match status" value="1"/>
</dbReference>
<feature type="transmembrane region" description="Helical" evidence="8">
    <location>
        <begin position="173"/>
        <end position="199"/>
    </location>
</feature>
<evidence type="ECO:0000313" key="10">
    <source>
        <dbReference type="EMBL" id="AEA33165.1"/>
    </source>
</evidence>
<evidence type="ECO:0000256" key="3">
    <source>
        <dbReference type="ARBA" id="ARBA00022676"/>
    </source>
</evidence>
<feature type="transmembrane region" description="Helical" evidence="8">
    <location>
        <begin position="67"/>
        <end position="86"/>
    </location>
</feature>
<dbReference type="RefSeq" id="WP_013681210.1">
    <property type="nucleotide sequence ID" value="NC_015318.1"/>
</dbReference>
<protein>
    <submittedName>
        <fullName evidence="10">Glycosyl transferase family 39</fullName>
    </submittedName>
</protein>
<dbReference type="AlphaFoldDB" id="F2LXH9"/>
<dbReference type="HOGENOM" id="CLU_619528_0_0_7"/>
<dbReference type="InterPro" id="IPR050297">
    <property type="entry name" value="LipidA_mod_glycosyltrf_83"/>
</dbReference>
<keyword evidence="5 8" id="KW-0812">Transmembrane</keyword>
<dbReference type="GO" id="GO:0010041">
    <property type="term" value="P:response to iron(III) ion"/>
    <property type="evidence" value="ECO:0007669"/>
    <property type="project" value="TreeGrafter"/>
</dbReference>
<keyword evidence="3" id="KW-0328">Glycosyltransferase</keyword>
<dbReference type="OrthoDB" id="9815691at2"/>
<dbReference type="GO" id="GO:0005886">
    <property type="term" value="C:plasma membrane"/>
    <property type="evidence" value="ECO:0007669"/>
    <property type="project" value="UniProtKB-SubCell"/>
</dbReference>
<dbReference type="InterPro" id="IPR038731">
    <property type="entry name" value="RgtA/B/C-like"/>
</dbReference>
<evidence type="ECO:0000313" key="11">
    <source>
        <dbReference type="Proteomes" id="UP000008139"/>
    </source>
</evidence>
<dbReference type="GO" id="GO:0016763">
    <property type="term" value="F:pentosyltransferase activity"/>
    <property type="evidence" value="ECO:0007669"/>
    <property type="project" value="TreeGrafter"/>
</dbReference>
<feature type="transmembrane region" description="Helical" evidence="8">
    <location>
        <begin position="128"/>
        <end position="145"/>
    </location>
</feature>
<feature type="transmembrane region" description="Helical" evidence="8">
    <location>
        <begin position="268"/>
        <end position="286"/>
    </location>
</feature>
<evidence type="ECO:0000256" key="4">
    <source>
        <dbReference type="ARBA" id="ARBA00022679"/>
    </source>
</evidence>
<keyword evidence="7 8" id="KW-0472">Membrane</keyword>
<evidence type="ECO:0000256" key="1">
    <source>
        <dbReference type="ARBA" id="ARBA00004651"/>
    </source>
</evidence>
<dbReference type="PANTHER" id="PTHR33908">
    <property type="entry name" value="MANNOSYLTRANSFERASE YKCB-RELATED"/>
    <property type="match status" value="1"/>
</dbReference>
<keyword evidence="4 10" id="KW-0808">Transferase</keyword>
<evidence type="ECO:0000256" key="8">
    <source>
        <dbReference type="SAM" id="Phobius"/>
    </source>
</evidence>
<feature type="transmembrane region" description="Helical" evidence="8">
    <location>
        <begin position="219"/>
        <end position="240"/>
    </location>
</feature>
<accession>F2LXH9</accession>